<evidence type="ECO:0000313" key="2">
    <source>
        <dbReference type="Proteomes" id="UP001165064"/>
    </source>
</evidence>
<evidence type="ECO:0000313" key="1">
    <source>
        <dbReference type="EMBL" id="GME78870.1"/>
    </source>
</evidence>
<name>A0ACB5T147_AMBMO</name>
<reference evidence="1" key="1">
    <citation type="submission" date="2023-04" db="EMBL/GenBank/DDBJ databases">
        <title>Ambrosiozyma monospora NBRC 10751.</title>
        <authorList>
            <person name="Ichikawa N."/>
            <person name="Sato H."/>
            <person name="Tonouchi N."/>
        </authorList>
    </citation>
    <scope>NUCLEOTIDE SEQUENCE</scope>
    <source>
        <strain evidence="1">NBRC 10751</strain>
    </source>
</reference>
<accession>A0ACB5T147</accession>
<dbReference type="Proteomes" id="UP001165064">
    <property type="component" value="Unassembled WGS sequence"/>
</dbReference>
<dbReference type="EMBL" id="BSXS01002358">
    <property type="protein sequence ID" value="GME78870.1"/>
    <property type="molecule type" value="Genomic_DNA"/>
</dbReference>
<protein>
    <submittedName>
        <fullName evidence="1">Unnamed protein product</fullName>
    </submittedName>
</protein>
<comment type="caution">
    <text evidence="1">The sequence shown here is derived from an EMBL/GenBank/DDBJ whole genome shotgun (WGS) entry which is preliminary data.</text>
</comment>
<sequence>MSSKKKIDSRVVTLIKNGVQTRERSFIILVGDKTRDNIPVLHHIMMNENLKMNKSVLWAYKKKLLGFSSSKQKREKKIKKEVKTGKREANDLDPFEAFLSNQQIRYVYYKETEKILGNTYGTLILQDFEGLTPNLMARTIETVEGGGLVVMLLKSMNSLKQLYTMTMDIHSRYRTEAHTDVVARFNERFLLSLSDCKSCLVLDDEFNVLPISGARTIQKLPPKDDEDISEKEKELIDLKESLADTQPAGALVALAKTTNQAEAILRFIDSIVEKNLNTTVTLTAGRGRGKSAALGIAIAAAISQEYSNVFVTSPSPENLKTLFEFVFKGFDAMGYVEHQDYDIIQSTNPAYGKAIVRVDIKRLGHRQTIQYISPTDSQVLGQAELLIIDEAAAIPLPVVKKLLGPYLIFMASTINGYEGTGRSLSLKLIQQLRDQSNNIVKQNTETQLVSRDSKKKTGDDEINIRQRSLVEVALDEPIRYAPGDPVESWLNKLLCLDAKITKNVKYSSRGCPHPNECSLFYINRDTLFSYDPVSEAFLQKMMALMVSSHYKNSPNDLQLMSDAPAHQLYALFGPDVGKDGHIPTPLCIVQLALEGEISKQSIKSSLSRGVRAGGDLIPWLVSQQFQDENFASLSGARVVRIATHPEYTGMGYGAKALQLLGDYFEGKFANIDENSTWN</sequence>
<proteinExistence type="predicted"/>
<organism evidence="1 2">
    <name type="scientific">Ambrosiozyma monospora</name>
    <name type="common">Yeast</name>
    <name type="synonym">Endomycopsis monosporus</name>
    <dbReference type="NCBI Taxonomy" id="43982"/>
    <lineage>
        <taxon>Eukaryota</taxon>
        <taxon>Fungi</taxon>
        <taxon>Dikarya</taxon>
        <taxon>Ascomycota</taxon>
        <taxon>Saccharomycotina</taxon>
        <taxon>Pichiomycetes</taxon>
        <taxon>Pichiales</taxon>
        <taxon>Pichiaceae</taxon>
        <taxon>Ambrosiozyma</taxon>
    </lineage>
</organism>
<gene>
    <name evidence="1" type="ORF">Amon02_000365000</name>
</gene>
<keyword evidence="2" id="KW-1185">Reference proteome</keyword>